<name>A0A109GHM4_BACMY</name>
<gene>
    <name evidence="1" type="ORF">AWW70_06840</name>
</gene>
<comment type="caution">
    <text evidence="1">The sequence shown here is derived from an EMBL/GenBank/DDBJ whole genome shotgun (WGS) entry which is preliminary data.</text>
</comment>
<organism evidence="1 2">
    <name type="scientific">Bacillus mycoides</name>
    <dbReference type="NCBI Taxonomy" id="1405"/>
    <lineage>
        <taxon>Bacteria</taxon>
        <taxon>Bacillati</taxon>
        <taxon>Bacillota</taxon>
        <taxon>Bacilli</taxon>
        <taxon>Bacillales</taxon>
        <taxon>Bacillaceae</taxon>
        <taxon>Bacillus</taxon>
        <taxon>Bacillus cereus group</taxon>
    </lineage>
</organism>
<dbReference type="EMBL" id="LRPH01000028">
    <property type="protein sequence ID" value="KWU67014.1"/>
    <property type="molecule type" value="Genomic_DNA"/>
</dbReference>
<dbReference type="AlphaFoldDB" id="A0A109GHM4"/>
<protein>
    <submittedName>
        <fullName evidence="1">Uncharacterized protein</fullName>
    </submittedName>
</protein>
<evidence type="ECO:0000313" key="2">
    <source>
        <dbReference type="Proteomes" id="UP000065797"/>
    </source>
</evidence>
<dbReference type="RefSeq" id="WP_002129808.1">
    <property type="nucleotide sequence ID" value="NZ_CAKJWQ010000004.1"/>
</dbReference>
<dbReference type="Proteomes" id="UP000065797">
    <property type="component" value="Unassembled WGS sequence"/>
</dbReference>
<evidence type="ECO:0000313" key="1">
    <source>
        <dbReference type="EMBL" id="KWU67014.1"/>
    </source>
</evidence>
<sequence length="90" mass="10723">MTNNHEFIDLALDCEHIIKQNIPSNPDDVKRYHLMLDELKGLRMTIKSNQLNDKLYYLSITQMLEKDDPEEVLQAVLKLNTFYCNYYQNI</sequence>
<accession>A0A109GHM4</accession>
<reference evidence="1 2" key="1">
    <citation type="submission" date="2016-01" db="EMBL/GenBank/DDBJ databases">
        <authorList>
            <person name="McClelland M."/>
            <person name="Jain A."/>
            <person name="Saraogi P."/>
            <person name="Mendelson R."/>
            <person name="Westerman R."/>
            <person name="SanMiguel P."/>
            <person name="Csonka L."/>
        </authorList>
    </citation>
    <scope>NUCLEOTIDE SEQUENCE [LARGE SCALE GENOMIC DNA]</scope>
    <source>
        <strain evidence="1 2">PE8-15</strain>
    </source>
</reference>
<proteinExistence type="predicted"/>